<evidence type="ECO:0000256" key="1">
    <source>
        <dbReference type="ARBA" id="ARBA00001917"/>
    </source>
</evidence>
<accession>A0A929RNG2</accession>
<comment type="cofactor">
    <cofactor evidence="1">
        <name>FMN</name>
        <dbReference type="ChEBI" id="CHEBI:58210"/>
    </cofactor>
</comment>
<dbReference type="PANTHER" id="PTHR45846:SF1">
    <property type="entry name" value="TRNA-DIHYDROURIDINE(47) SYNTHASE [NAD(P)(+)]-LIKE"/>
    <property type="match status" value="1"/>
</dbReference>
<dbReference type="Proteomes" id="UP000759246">
    <property type="component" value="Unassembled WGS sequence"/>
</dbReference>
<keyword evidence="2" id="KW-0285">Flavoprotein</keyword>
<dbReference type="EMBL" id="JABZGF010000059">
    <property type="protein sequence ID" value="MBF0966167.1"/>
    <property type="molecule type" value="Genomic_DNA"/>
</dbReference>
<dbReference type="SUPFAM" id="SSF51395">
    <property type="entry name" value="FMN-linked oxidoreductases"/>
    <property type="match status" value="1"/>
</dbReference>
<gene>
    <name evidence="9" type="primary">dusB</name>
    <name evidence="9" type="ORF">HXK09_03200</name>
</gene>
<name>A0A929RNG2_9ACTO</name>
<dbReference type="Pfam" id="PF01207">
    <property type="entry name" value="Dus"/>
    <property type="match status" value="1"/>
</dbReference>
<evidence type="ECO:0000256" key="5">
    <source>
        <dbReference type="ARBA" id="ARBA00022857"/>
    </source>
</evidence>
<organism evidence="9 10">
    <name type="scientific">Actinomyces bouchesdurhonensis</name>
    <dbReference type="NCBI Taxonomy" id="1852361"/>
    <lineage>
        <taxon>Bacteria</taxon>
        <taxon>Bacillati</taxon>
        <taxon>Actinomycetota</taxon>
        <taxon>Actinomycetes</taxon>
        <taxon>Actinomycetales</taxon>
        <taxon>Actinomycetaceae</taxon>
        <taxon>Actinomyces</taxon>
    </lineage>
</organism>
<evidence type="ECO:0000256" key="3">
    <source>
        <dbReference type="ARBA" id="ARBA00022643"/>
    </source>
</evidence>
<dbReference type="PROSITE" id="PS01136">
    <property type="entry name" value="UPF0034"/>
    <property type="match status" value="1"/>
</dbReference>
<keyword evidence="4" id="KW-0819">tRNA processing</keyword>
<dbReference type="AlphaFoldDB" id="A0A929RNG2"/>
<dbReference type="GO" id="GO:0050660">
    <property type="term" value="F:flavin adenine dinucleotide binding"/>
    <property type="evidence" value="ECO:0007669"/>
    <property type="project" value="InterPro"/>
</dbReference>
<evidence type="ECO:0000256" key="2">
    <source>
        <dbReference type="ARBA" id="ARBA00022630"/>
    </source>
</evidence>
<comment type="caution">
    <text evidence="9">The sequence shown here is derived from an EMBL/GenBank/DDBJ whole genome shotgun (WGS) entry which is preliminary data.</text>
</comment>
<dbReference type="GO" id="GO:0003723">
    <property type="term" value="F:RNA binding"/>
    <property type="evidence" value="ECO:0007669"/>
    <property type="project" value="TreeGrafter"/>
</dbReference>
<dbReference type="InterPro" id="IPR004652">
    <property type="entry name" value="DusB-like"/>
</dbReference>
<reference evidence="9" key="1">
    <citation type="submission" date="2020-04" db="EMBL/GenBank/DDBJ databases">
        <title>Deep metagenomics examines the oral microbiome during advanced dental caries in children, revealing novel taxa and co-occurrences with host molecules.</title>
        <authorList>
            <person name="Baker J.L."/>
            <person name="Morton J.T."/>
            <person name="Dinis M."/>
            <person name="Alvarez R."/>
            <person name="Tran N.C."/>
            <person name="Knight R."/>
            <person name="Edlund A."/>
        </authorList>
    </citation>
    <scope>NUCLEOTIDE SEQUENCE</scope>
    <source>
        <strain evidence="9">JCVI_30_bin.13</strain>
    </source>
</reference>
<dbReference type="InterPro" id="IPR018517">
    <property type="entry name" value="tRNA_hU_synthase_CS"/>
</dbReference>
<dbReference type="GO" id="GO:0017150">
    <property type="term" value="F:tRNA dihydrouridine synthase activity"/>
    <property type="evidence" value="ECO:0007669"/>
    <property type="project" value="InterPro"/>
</dbReference>
<feature type="domain" description="DUS-like FMN-binding" evidence="8">
    <location>
        <begin position="12"/>
        <end position="373"/>
    </location>
</feature>
<dbReference type="Gene3D" id="1.10.1200.80">
    <property type="entry name" value="Putative flavin oxidoreducatase, domain 2"/>
    <property type="match status" value="1"/>
</dbReference>
<evidence type="ECO:0000259" key="8">
    <source>
        <dbReference type="Pfam" id="PF01207"/>
    </source>
</evidence>
<dbReference type="InterPro" id="IPR013785">
    <property type="entry name" value="Aldolase_TIM"/>
</dbReference>
<dbReference type="InterPro" id="IPR024036">
    <property type="entry name" value="tRNA-dHydroUridine_Synthase_C"/>
</dbReference>
<proteinExistence type="predicted"/>
<dbReference type="Gene3D" id="3.20.20.70">
    <property type="entry name" value="Aldolase class I"/>
    <property type="match status" value="1"/>
</dbReference>
<dbReference type="InterPro" id="IPR035587">
    <property type="entry name" value="DUS-like_FMN-bd"/>
</dbReference>
<evidence type="ECO:0000313" key="9">
    <source>
        <dbReference type="EMBL" id="MBF0966167.1"/>
    </source>
</evidence>
<evidence type="ECO:0000313" key="10">
    <source>
        <dbReference type="Proteomes" id="UP000759246"/>
    </source>
</evidence>
<keyword evidence="5" id="KW-0521">NADP</keyword>
<evidence type="ECO:0000256" key="4">
    <source>
        <dbReference type="ARBA" id="ARBA00022694"/>
    </source>
</evidence>
<keyword evidence="6" id="KW-0560">Oxidoreductase</keyword>
<evidence type="ECO:0000256" key="6">
    <source>
        <dbReference type="ARBA" id="ARBA00023002"/>
    </source>
</evidence>
<dbReference type="CDD" id="cd02801">
    <property type="entry name" value="DUS_like_FMN"/>
    <property type="match status" value="1"/>
</dbReference>
<protein>
    <submittedName>
        <fullName evidence="9">tRNA dihydrouridine synthase DusB</fullName>
    </submittedName>
</protein>
<feature type="region of interest" description="Disordered" evidence="7">
    <location>
        <begin position="379"/>
        <end position="405"/>
    </location>
</feature>
<feature type="region of interest" description="Disordered" evidence="7">
    <location>
        <begin position="40"/>
        <end position="68"/>
    </location>
</feature>
<evidence type="ECO:0000256" key="7">
    <source>
        <dbReference type="SAM" id="MobiDB-lite"/>
    </source>
</evidence>
<feature type="compositionally biased region" description="Low complexity" evidence="7">
    <location>
        <begin position="46"/>
        <end position="60"/>
    </location>
</feature>
<dbReference type="NCBIfam" id="TIGR00737">
    <property type="entry name" value="nifR3_yhdG"/>
    <property type="match status" value="1"/>
</dbReference>
<dbReference type="PANTHER" id="PTHR45846">
    <property type="entry name" value="TRNA-DIHYDROURIDINE(47) SYNTHASE [NAD(P)(+)]-LIKE"/>
    <property type="match status" value="1"/>
</dbReference>
<sequence length="425" mass="45854">MGPLRLWTPVVLAPMAGVTDVPFRRLCRIMGESGLPDHLRPTSIPSWAAESGEGAPASSPQYPRDGAGEPRHVAIPGVDAPAGLYVTEMVTSRALVEENERTLDMVRPDPAERVRSLQLYGVNPAVMARAATMLVERDLTDHIDLNFGCPVPKVTKKGGGAALPWKRDLFTDLVGAVVRASNEAGERIGREIPVTVKIRIGIDSEHETATDAALAAQKLGAAALTLHARTQNQHYAGRAHWDEIARLKDLLDIPVFGNGDVFEAADALAMLERTGCDGISVGRGAPGRPGLFRDIVAAYHGGTIPPGPSLAEVVSVIERHAAWCVVDQGDEGRALREMRKHIGWYLRGFAVGGPQRHALSMVSTLQELHERLADLDLDQAFPPAARGPRGRAGGEKTPHLPDGWLDHPYLTDAERSRLHLAEIGY</sequence>
<keyword evidence="3" id="KW-0288">FMN</keyword>